<evidence type="ECO:0000313" key="11">
    <source>
        <dbReference type="EMBL" id="MFD2160071.1"/>
    </source>
</evidence>
<dbReference type="Proteomes" id="UP001597389">
    <property type="component" value="Unassembled WGS sequence"/>
</dbReference>
<keyword evidence="3 8" id="KW-0813">Transport</keyword>
<feature type="transmembrane region" description="Helical" evidence="8">
    <location>
        <begin position="305"/>
        <end position="326"/>
    </location>
</feature>
<comment type="similarity">
    <text evidence="2 8">Belongs to the ammonia transporter channel (TC 1.A.11.2) family.</text>
</comment>
<dbReference type="SUPFAM" id="SSF111352">
    <property type="entry name" value="Ammonium transporter"/>
    <property type="match status" value="1"/>
</dbReference>
<feature type="transmembrane region" description="Helical" evidence="8">
    <location>
        <begin position="267"/>
        <end position="284"/>
    </location>
</feature>
<evidence type="ECO:0000256" key="6">
    <source>
        <dbReference type="ARBA" id="ARBA00023136"/>
    </source>
</evidence>
<comment type="caution">
    <text evidence="11">The sequence shown here is derived from an EMBL/GenBank/DDBJ whole genome shotgun (WGS) entry which is preliminary data.</text>
</comment>
<feature type="transmembrane region" description="Helical" evidence="8">
    <location>
        <begin position="420"/>
        <end position="439"/>
    </location>
</feature>
<dbReference type="InterPro" id="IPR001905">
    <property type="entry name" value="Ammonium_transpt"/>
</dbReference>
<sequence length="505" mass="53390">MKTTNKTLLKYLLAAILSMFAFTTASAEGFDPKAEGSQVTAEMLDTEHEEYSDGAVDIIGKDVYKYIQFNGKDGLTENQIAAAEGYYDRYLDQPFFGLSTVWILLCAFLVFIMHLGFSCIESGMCQRKNTVNILFKNAFIICSGLLLYGIYGFNAMYPTDAGATTLIDGVLAFGKPISESINAGNDLSYGGTGLCQTGWADFIFQAMFAATAATIVSGAVAERIKLVPFMIFAVLLVGFAYPITGYWKWGGGMLDAKGFYDFAGSSVVHAFGGFAALACVLILGPRAGKFTKSGLKPILPSNLPLANIGALLLWFGWFGFNCGSVLSADPESISYVAITTAFGAAAGGLVAILVSWVITKKPDLSMALNGILAGLVGITAGADQFTLWGAAVSGGIGGGLVVVAVMFFDKIKIDDPVGAISVHGVVGIWGTLAVGLPFLCKADAGAPFGIQLLGTLSIGAFAFIFSFIVFYILKLIMGVRVDEQEEHEGLDVAEHGVPAYNDSAN</sequence>
<feature type="transmembrane region" description="Helical" evidence="8">
    <location>
        <begin position="202"/>
        <end position="220"/>
    </location>
</feature>
<feature type="transmembrane region" description="Helical" evidence="8">
    <location>
        <begin position="364"/>
        <end position="382"/>
    </location>
</feature>
<gene>
    <name evidence="11" type="ORF">ACFSW8_14290</name>
</gene>
<feature type="domain" description="Ammonium transporter AmtB-like" evidence="10">
    <location>
        <begin position="101"/>
        <end position="500"/>
    </location>
</feature>
<dbReference type="NCBIfam" id="TIGR00836">
    <property type="entry name" value="amt"/>
    <property type="match status" value="1"/>
</dbReference>
<proteinExistence type="inferred from homology"/>
<name>A0ABW4ZDY5_9BACT</name>
<evidence type="ECO:0000256" key="2">
    <source>
        <dbReference type="ARBA" id="ARBA00005887"/>
    </source>
</evidence>
<dbReference type="PROSITE" id="PS01219">
    <property type="entry name" value="AMMONIUM_TRANSP"/>
    <property type="match status" value="1"/>
</dbReference>
<feature type="transmembrane region" description="Helical" evidence="8">
    <location>
        <begin position="138"/>
        <end position="157"/>
    </location>
</feature>
<evidence type="ECO:0000256" key="5">
    <source>
        <dbReference type="ARBA" id="ARBA00022989"/>
    </source>
</evidence>
<comment type="subcellular location">
    <subcellularLocation>
        <location evidence="8">Cell membrane</location>
        <topology evidence="8">Multi-pass membrane protein</topology>
    </subcellularLocation>
    <subcellularLocation>
        <location evidence="1">Membrane</location>
        <topology evidence="1">Multi-pass membrane protein</topology>
    </subcellularLocation>
</comment>
<dbReference type="InterPro" id="IPR018047">
    <property type="entry name" value="Ammonium_transpt_CS"/>
</dbReference>
<dbReference type="InterPro" id="IPR029020">
    <property type="entry name" value="Ammonium/urea_transptr"/>
</dbReference>
<evidence type="ECO:0000256" key="8">
    <source>
        <dbReference type="RuleBase" id="RU362002"/>
    </source>
</evidence>
<keyword evidence="6 8" id="KW-0472">Membrane</keyword>
<feature type="transmembrane region" description="Helical" evidence="8">
    <location>
        <begin position="388"/>
        <end position="408"/>
    </location>
</feature>
<keyword evidence="12" id="KW-1185">Reference proteome</keyword>
<keyword evidence="9" id="KW-0732">Signal</keyword>
<feature type="transmembrane region" description="Helical" evidence="8">
    <location>
        <begin position="227"/>
        <end position="247"/>
    </location>
</feature>
<feature type="transmembrane region" description="Helical" evidence="8">
    <location>
        <begin position="451"/>
        <end position="473"/>
    </location>
</feature>
<keyword evidence="5 8" id="KW-1133">Transmembrane helix</keyword>
<dbReference type="Gene3D" id="1.10.3430.10">
    <property type="entry name" value="Ammonium transporter AmtB like domains"/>
    <property type="match status" value="1"/>
</dbReference>
<evidence type="ECO:0000256" key="9">
    <source>
        <dbReference type="SAM" id="SignalP"/>
    </source>
</evidence>
<accession>A0ABW4ZDY5</accession>
<evidence type="ECO:0000256" key="7">
    <source>
        <dbReference type="ARBA" id="ARBA00023177"/>
    </source>
</evidence>
<protein>
    <recommendedName>
        <fullName evidence="8">Ammonium transporter</fullName>
    </recommendedName>
</protein>
<evidence type="ECO:0000259" key="10">
    <source>
        <dbReference type="Pfam" id="PF00909"/>
    </source>
</evidence>
<evidence type="ECO:0000256" key="1">
    <source>
        <dbReference type="ARBA" id="ARBA00004141"/>
    </source>
</evidence>
<feature type="chain" id="PRO_5045300631" description="Ammonium transporter" evidence="9">
    <location>
        <begin position="28"/>
        <end position="505"/>
    </location>
</feature>
<dbReference type="InterPro" id="IPR024041">
    <property type="entry name" value="NH4_transpt_AmtB-like_dom"/>
</dbReference>
<evidence type="ECO:0000313" key="12">
    <source>
        <dbReference type="Proteomes" id="UP001597389"/>
    </source>
</evidence>
<feature type="signal peptide" evidence="9">
    <location>
        <begin position="1"/>
        <end position="27"/>
    </location>
</feature>
<reference evidence="12" key="1">
    <citation type="journal article" date="2019" name="Int. J. Syst. Evol. Microbiol.">
        <title>The Global Catalogue of Microorganisms (GCM) 10K type strain sequencing project: providing services to taxonomists for standard genome sequencing and annotation.</title>
        <authorList>
            <consortium name="The Broad Institute Genomics Platform"/>
            <consortium name="The Broad Institute Genome Sequencing Center for Infectious Disease"/>
            <person name="Wu L."/>
            <person name="Ma J."/>
        </authorList>
    </citation>
    <scope>NUCLEOTIDE SEQUENCE [LARGE SCALE GENOMIC DNA]</scope>
    <source>
        <strain evidence="12">CCUG 57942</strain>
    </source>
</reference>
<dbReference type="PANTHER" id="PTHR11730:SF6">
    <property type="entry name" value="AMMONIUM TRANSPORTER"/>
    <property type="match status" value="1"/>
</dbReference>
<feature type="transmembrane region" description="Helical" evidence="8">
    <location>
        <begin position="332"/>
        <end position="357"/>
    </location>
</feature>
<dbReference type="EMBL" id="JBHUJB010000070">
    <property type="protein sequence ID" value="MFD2160071.1"/>
    <property type="molecule type" value="Genomic_DNA"/>
</dbReference>
<evidence type="ECO:0000256" key="4">
    <source>
        <dbReference type="ARBA" id="ARBA00022692"/>
    </source>
</evidence>
<feature type="transmembrane region" description="Helical" evidence="8">
    <location>
        <begin position="95"/>
        <end position="117"/>
    </location>
</feature>
<evidence type="ECO:0000256" key="3">
    <source>
        <dbReference type="ARBA" id="ARBA00022448"/>
    </source>
</evidence>
<dbReference type="RefSeq" id="WP_377089501.1">
    <property type="nucleotide sequence ID" value="NZ_JBHSJL010000014.1"/>
</dbReference>
<keyword evidence="4 8" id="KW-0812">Transmembrane</keyword>
<dbReference type="Pfam" id="PF00909">
    <property type="entry name" value="Ammonium_transp"/>
    <property type="match status" value="1"/>
</dbReference>
<organism evidence="11 12">
    <name type="scientific">Rubritalea tangerina</name>
    <dbReference type="NCBI Taxonomy" id="430798"/>
    <lineage>
        <taxon>Bacteria</taxon>
        <taxon>Pseudomonadati</taxon>
        <taxon>Verrucomicrobiota</taxon>
        <taxon>Verrucomicrobiia</taxon>
        <taxon>Verrucomicrobiales</taxon>
        <taxon>Rubritaleaceae</taxon>
        <taxon>Rubritalea</taxon>
    </lineage>
</organism>
<keyword evidence="7 8" id="KW-0924">Ammonia transport</keyword>
<dbReference type="PANTHER" id="PTHR11730">
    <property type="entry name" value="AMMONIUM TRANSPORTER"/>
    <property type="match status" value="1"/>
</dbReference>